<keyword evidence="4" id="KW-0677">Repeat</keyword>
<evidence type="ECO:0000256" key="2">
    <source>
        <dbReference type="ARBA" id="ARBA00010734"/>
    </source>
</evidence>
<evidence type="ECO:0000256" key="3">
    <source>
        <dbReference type="ARBA" id="ARBA00022552"/>
    </source>
</evidence>
<sequence length="671" mass="77904">MAEQANLHLEGMLPELKDLEQRGIFTKLEIKSIVKKRTAFEYGIHRKIVKKADFLKYIEYEINLERLRSKRKLRLDQTSGKGKRGVTLSDYSIVCRIHQLHQKALGRFSGDIRLWLQYFEWCKRVGSSKALGKSFAKAIQLHPTKPIFWILAATWEFEENSDIASARVLMQRALRINPTNQKLWIEYFKLELLWVEKIKERRRILFKEDLDNMPIDTNSSVNDKDTKSETDDCIDICKDGNDESSQSKNVEVAKLEIEAELEPTLIEKDKAITESQNHDNNEMMKKELTPLQKTLLEVMVPRAIYRNAIKAFPKDLSFSLAFLEIYKQFGKGSVLGIEEIYQSLKVNFPEDPEALCIFAEHHVLFVQETDPLFPAALKKSISTYQTNLEAHPTSTLWSKYIAFMRSKRSICIIPELIRYLDILILRAYNACHTANCSTILLYLEWTRWVNDQDKTDIIDKALSAFPSSSLLWLEKINNLESIMEKKSAFEKAISLVSNAEKCALWQWYCQFTIECSSSPSEVQTAFETSLSASQLGGTKDEETFKELYLDWAITQPDGLELFRKIRTTFTNQKLQSIEFFQKCIGIETQQWMSQMADGNISEAEKTKHALETLWKGAVQVDRSRLDTWLGYIRFTFEICKDPKCAAQLYWMAGKEVDDKDELERQFQEMKL</sequence>
<dbReference type="InterPro" id="IPR013949">
    <property type="entry name" value="Utp6"/>
</dbReference>
<proteinExistence type="inferred from homology"/>
<dbReference type="Gene3D" id="1.25.40.10">
    <property type="entry name" value="Tetratricopeptide repeat domain"/>
    <property type="match status" value="2"/>
</dbReference>
<dbReference type="Proteomes" id="UP000077115">
    <property type="component" value="Unassembled WGS sequence"/>
</dbReference>
<evidence type="ECO:0000313" key="8">
    <source>
        <dbReference type="EMBL" id="OAJ35929.1"/>
    </source>
</evidence>
<dbReference type="InterPro" id="IPR056907">
    <property type="entry name" value="UTP6_C"/>
</dbReference>
<protein>
    <recommendedName>
        <fullName evidence="10">U3 small nucleolar RNA-associated protein 6</fullName>
    </recommendedName>
</protein>
<evidence type="ECO:0000259" key="6">
    <source>
        <dbReference type="Pfam" id="PF08640"/>
    </source>
</evidence>
<dbReference type="OrthoDB" id="28112at2759"/>
<comment type="subcellular location">
    <subcellularLocation>
        <location evidence="1">Nucleus</location>
        <location evidence="1">Nucleolus</location>
    </subcellularLocation>
</comment>
<evidence type="ECO:0000313" key="9">
    <source>
        <dbReference type="Proteomes" id="UP000077115"/>
    </source>
</evidence>
<organism evidence="8 9">
    <name type="scientific">Batrachochytrium dendrobatidis (strain JEL423)</name>
    <dbReference type="NCBI Taxonomy" id="403673"/>
    <lineage>
        <taxon>Eukaryota</taxon>
        <taxon>Fungi</taxon>
        <taxon>Fungi incertae sedis</taxon>
        <taxon>Chytridiomycota</taxon>
        <taxon>Chytridiomycota incertae sedis</taxon>
        <taxon>Chytridiomycetes</taxon>
        <taxon>Rhizophydiales</taxon>
        <taxon>Rhizophydiales incertae sedis</taxon>
        <taxon>Batrachochytrium</taxon>
    </lineage>
</organism>
<name>A0A177W785_BATDL</name>
<dbReference type="SMART" id="SM00386">
    <property type="entry name" value="HAT"/>
    <property type="match status" value="6"/>
</dbReference>
<evidence type="ECO:0000259" key="7">
    <source>
        <dbReference type="Pfam" id="PF24892"/>
    </source>
</evidence>
<dbReference type="EMBL" id="DS022300">
    <property type="protein sequence ID" value="OAJ35929.1"/>
    <property type="molecule type" value="Genomic_DNA"/>
</dbReference>
<gene>
    <name evidence="8" type="ORF">BDEG_20155</name>
</gene>
<feature type="domain" description="U3 small nucleolar RNA-associated protein 6 N-terminal" evidence="6">
    <location>
        <begin position="9"/>
        <end position="94"/>
    </location>
</feature>
<dbReference type="GO" id="GO:0000462">
    <property type="term" value="P:maturation of SSU-rRNA from tricistronic rRNA transcript (SSU-rRNA, 5.8S rRNA, LSU-rRNA)"/>
    <property type="evidence" value="ECO:0007669"/>
    <property type="project" value="InterPro"/>
</dbReference>
<dbReference type="Pfam" id="PF08640">
    <property type="entry name" value="U3_assoc_6"/>
    <property type="match status" value="1"/>
</dbReference>
<dbReference type="Pfam" id="PF24892">
    <property type="entry name" value="UTP6_C"/>
    <property type="match status" value="1"/>
</dbReference>
<dbReference type="PANTHER" id="PTHR23271:SF1">
    <property type="entry name" value="U3 SMALL NUCLEOLAR RNA-ASSOCIATED PROTEIN 6 HOMOLOG"/>
    <property type="match status" value="1"/>
</dbReference>
<evidence type="ECO:0000256" key="5">
    <source>
        <dbReference type="ARBA" id="ARBA00023242"/>
    </source>
</evidence>
<feature type="domain" description="U3 small nucleolar RNA-associated protein 6 homolog C-terminal" evidence="7">
    <location>
        <begin position="380"/>
        <end position="654"/>
    </location>
</feature>
<accession>A0A177W785</accession>
<dbReference type="GO" id="GO:0034388">
    <property type="term" value="C:Pwp2p-containing subcomplex of 90S preribosome"/>
    <property type="evidence" value="ECO:0007669"/>
    <property type="project" value="TreeGrafter"/>
</dbReference>
<dbReference type="InterPro" id="IPR003107">
    <property type="entry name" value="HAT"/>
</dbReference>
<dbReference type="VEuPathDB" id="FungiDB:BDEG_20155"/>
<dbReference type="FunFam" id="1.25.40.10:FF:002138">
    <property type="entry name" value="Predicted protein"/>
    <property type="match status" value="1"/>
</dbReference>
<dbReference type="GO" id="GO:0030515">
    <property type="term" value="F:snoRNA binding"/>
    <property type="evidence" value="ECO:0007669"/>
    <property type="project" value="InterPro"/>
</dbReference>
<dbReference type="InterPro" id="IPR055347">
    <property type="entry name" value="UTP6_N"/>
</dbReference>
<reference evidence="8 9" key="1">
    <citation type="submission" date="2006-10" db="EMBL/GenBank/DDBJ databases">
        <title>The Genome Sequence of Batrachochytrium dendrobatidis JEL423.</title>
        <authorList>
            <consortium name="The Broad Institute Genome Sequencing Platform"/>
            <person name="Birren B."/>
            <person name="Lander E."/>
            <person name="Galagan J."/>
            <person name="Cuomo C."/>
            <person name="Devon K."/>
            <person name="Jaffe D."/>
            <person name="Butler J."/>
            <person name="Alvarez P."/>
            <person name="Gnerre S."/>
            <person name="Grabherr M."/>
            <person name="Kleber M."/>
            <person name="Mauceli E."/>
            <person name="Brockman W."/>
            <person name="Young S."/>
            <person name="LaButti K."/>
            <person name="Sykes S."/>
            <person name="DeCaprio D."/>
            <person name="Crawford M."/>
            <person name="Koehrsen M."/>
            <person name="Engels R."/>
            <person name="Montgomery P."/>
            <person name="Pearson M."/>
            <person name="Howarth C."/>
            <person name="Larson L."/>
            <person name="White J."/>
            <person name="O'Leary S."/>
            <person name="Kodira C."/>
            <person name="Zeng Q."/>
            <person name="Yandava C."/>
            <person name="Alvarado L."/>
            <person name="Longcore J."/>
            <person name="James T."/>
        </authorList>
    </citation>
    <scope>NUCLEOTIDE SEQUENCE [LARGE SCALE GENOMIC DNA]</scope>
    <source>
        <strain evidence="8 9">JEL423</strain>
    </source>
</reference>
<reference evidence="8 9" key="2">
    <citation type="submission" date="2016-05" db="EMBL/GenBank/DDBJ databases">
        <title>Lineage-specific infection strategies underlie the spectrum of fungal disease in amphibians.</title>
        <authorList>
            <person name="Cuomo C.A."/>
            <person name="Farrer R.A."/>
            <person name="James T."/>
            <person name="Longcore J."/>
            <person name="Birren B."/>
        </authorList>
    </citation>
    <scope>NUCLEOTIDE SEQUENCE [LARGE SCALE GENOMIC DNA]</scope>
    <source>
        <strain evidence="8 9">JEL423</strain>
    </source>
</reference>
<dbReference type="SUPFAM" id="SSF48452">
    <property type="entry name" value="TPR-like"/>
    <property type="match status" value="1"/>
</dbReference>
<dbReference type="InterPro" id="IPR011990">
    <property type="entry name" value="TPR-like_helical_dom_sf"/>
</dbReference>
<evidence type="ECO:0000256" key="4">
    <source>
        <dbReference type="ARBA" id="ARBA00022737"/>
    </source>
</evidence>
<dbReference type="PANTHER" id="PTHR23271">
    <property type="entry name" value="HEPATOCELLULAR CARCINOMA-ASSOCIATED ANTIGEN 66"/>
    <property type="match status" value="1"/>
</dbReference>
<dbReference type="AlphaFoldDB" id="A0A177W785"/>
<dbReference type="GO" id="GO:0032040">
    <property type="term" value="C:small-subunit processome"/>
    <property type="evidence" value="ECO:0007669"/>
    <property type="project" value="TreeGrafter"/>
</dbReference>
<evidence type="ECO:0008006" key="10">
    <source>
        <dbReference type="Google" id="ProtNLM"/>
    </source>
</evidence>
<dbReference type="eggNOG" id="KOG2396">
    <property type="taxonomic scope" value="Eukaryota"/>
</dbReference>
<keyword evidence="3" id="KW-0698">rRNA processing</keyword>
<dbReference type="STRING" id="403673.A0A177W785"/>
<comment type="similarity">
    <text evidence="2">Belongs to the UTP6 family.</text>
</comment>
<evidence type="ECO:0000256" key="1">
    <source>
        <dbReference type="ARBA" id="ARBA00004604"/>
    </source>
</evidence>
<keyword evidence="5" id="KW-0539">Nucleus</keyword>